<evidence type="ECO:0000313" key="3">
    <source>
        <dbReference type="Proteomes" id="UP000076584"/>
    </source>
</evidence>
<keyword evidence="3" id="KW-1185">Reference proteome</keyword>
<sequence length="236" mass="26551">FRSSIFGISDNSFFDPSSSSQTRHGPVPEHRDVDHIVRCSQLCIREQLDEDGWNVEVHHRVLCAALRRPYAPIKDGLINFTSTQVLTRSWFILEPSSVLIFDCSPRCIRPKPAALHARLLKRTRTPGRMVDYCMYIDTDIAGTTDAAVPDAVRHLRGQSGYNTVNHTSYFHLRDNPVSVSVESKRPGGSVDDAQLQMGIWHAIQWAFLDEASSKPRGLYCQQDLCVVLGTGRRCPT</sequence>
<dbReference type="Proteomes" id="UP000076584">
    <property type="component" value="Unassembled WGS sequence"/>
</dbReference>
<name>A0A166PRK0_COLIC</name>
<protein>
    <recommendedName>
        <fullName evidence="1">PD-(D/E)XK nuclease-like domain-containing protein</fullName>
    </recommendedName>
</protein>
<organism evidence="2 3">
    <name type="scientific">Colletotrichum incanum</name>
    <name type="common">Soybean anthracnose fungus</name>
    <dbReference type="NCBI Taxonomy" id="1573173"/>
    <lineage>
        <taxon>Eukaryota</taxon>
        <taxon>Fungi</taxon>
        <taxon>Dikarya</taxon>
        <taxon>Ascomycota</taxon>
        <taxon>Pezizomycotina</taxon>
        <taxon>Sordariomycetes</taxon>
        <taxon>Hypocreomycetidae</taxon>
        <taxon>Glomerellales</taxon>
        <taxon>Glomerellaceae</taxon>
        <taxon>Colletotrichum</taxon>
        <taxon>Colletotrichum spaethianum species complex</taxon>
    </lineage>
</organism>
<dbReference type="InterPro" id="IPR046797">
    <property type="entry name" value="PDDEXK_12"/>
</dbReference>
<evidence type="ECO:0000259" key="1">
    <source>
        <dbReference type="Pfam" id="PF20516"/>
    </source>
</evidence>
<reference evidence="2 3" key="1">
    <citation type="submission" date="2015-06" db="EMBL/GenBank/DDBJ databases">
        <title>Survival trade-offs in plant roots during colonization by closely related pathogenic and mutualistic fungi.</title>
        <authorList>
            <person name="Hacquard S."/>
            <person name="Kracher B."/>
            <person name="Hiruma K."/>
            <person name="Weinman A."/>
            <person name="Muench P."/>
            <person name="Garrido Oter R."/>
            <person name="Ver Loren van Themaat E."/>
            <person name="Dallerey J.-F."/>
            <person name="Damm U."/>
            <person name="Henrissat B."/>
            <person name="Lespinet O."/>
            <person name="Thon M."/>
            <person name="Kemen E."/>
            <person name="McHardy A.C."/>
            <person name="Schulze-Lefert P."/>
            <person name="O'Connell R.J."/>
        </authorList>
    </citation>
    <scope>NUCLEOTIDE SEQUENCE [LARGE SCALE GENOMIC DNA]</scope>
    <source>
        <strain evidence="2 3">MAFF 238704</strain>
    </source>
</reference>
<accession>A0A166PRK0</accession>
<proteinExistence type="predicted"/>
<comment type="caution">
    <text evidence="2">The sequence shown here is derived from an EMBL/GenBank/DDBJ whole genome shotgun (WGS) entry which is preliminary data.</text>
</comment>
<dbReference type="STRING" id="1573173.A0A166PRK0"/>
<dbReference type="EMBL" id="LFIW01002551">
    <property type="protein sequence ID" value="KZL67081.1"/>
    <property type="molecule type" value="Genomic_DNA"/>
</dbReference>
<dbReference type="AlphaFoldDB" id="A0A166PRK0"/>
<feature type="non-terminal residue" evidence="2">
    <location>
        <position position="1"/>
    </location>
</feature>
<dbReference type="Pfam" id="PF20516">
    <property type="entry name" value="PDDEXK_12"/>
    <property type="match status" value="1"/>
</dbReference>
<gene>
    <name evidence="2" type="ORF">CI238_13059</name>
</gene>
<feature type="domain" description="PD-(D/E)XK nuclease-like" evidence="1">
    <location>
        <begin position="11"/>
        <end position="215"/>
    </location>
</feature>
<evidence type="ECO:0000313" key="2">
    <source>
        <dbReference type="EMBL" id="KZL67081.1"/>
    </source>
</evidence>